<reference evidence="6" key="1">
    <citation type="journal article" date="2019" name="Int. J. Syst. Evol. Microbiol.">
        <title>The Global Catalogue of Microorganisms (GCM) 10K type strain sequencing project: providing services to taxonomists for standard genome sequencing and annotation.</title>
        <authorList>
            <consortium name="The Broad Institute Genomics Platform"/>
            <consortium name="The Broad Institute Genome Sequencing Center for Infectious Disease"/>
            <person name="Wu L."/>
            <person name="Ma J."/>
        </authorList>
    </citation>
    <scope>NUCLEOTIDE SEQUENCE [LARGE SCALE GENOMIC DNA]</scope>
    <source>
        <strain evidence="6">KLKA75</strain>
    </source>
</reference>
<comment type="caution">
    <text evidence="5">The sequence shown here is derived from an EMBL/GenBank/DDBJ whole genome shotgun (WGS) entry which is preliminary data.</text>
</comment>
<dbReference type="PANTHER" id="PTHR33164">
    <property type="entry name" value="TRANSCRIPTIONAL REGULATOR, MARR FAMILY"/>
    <property type="match status" value="1"/>
</dbReference>
<dbReference type="InterPro" id="IPR000835">
    <property type="entry name" value="HTH_MarR-typ"/>
</dbReference>
<protein>
    <submittedName>
        <fullName evidence="5">MarR family winged helix-turn-helix transcriptional regulator</fullName>
    </submittedName>
</protein>
<dbReference type="PRINTS" id="PR00598">
    <property type="entry name" value="HTHMARR"/>
</dbReference>
<dbReference type="Proteomes" id="UP001595872">
    <property type="component" value="Unassembled WGS sequence"/>
</dbReference>
<dbReference type="SUPFAM" id="SSF46785">
    <property type="entry name" value="Winged helix' DNA-binding domain"/>
    <property type="match status" value="1"/>
</dbReference>
<dbReference type="PANTHER" id="PTHR33164:SF64">
    <property type="entry name" value="TRANSCRIPTIONAL REGULATOR SLYA"/>
    <property type="match status" value="1"/>
</dbReference>
<keyword evidence="6" id="KW-1185">Reference proteome</keyword>
<dbReference type="InterPro" id="IPR036390">
    <property type="entry name" value="WH_DNA-bd_sf"/>
</dbReference>
<name>A0ABV9TPW4_9ACTN</name>
<dbReference type="PROSITE" id="PS01117">
    <property type="entry name" value="HTH_MARR_1"/>
    <property type="match status" value="1"/>
</dbReference>
<evidence type="ECO:0000256" key="2">
    <source>
        <dbReference type="ARBA" id="ARBA00023125"/>
    </source>
</evidence>
<dbReference type="RefSeq" id="WP_378251854.1">
    <property type="nucleotide sequence ID" value="NZ_JBHSIT010000001.1"/>
</dbReference>
<dbReference type="SMART" id="SM00347">
    <property type="entry name" value="HTH_MARR"/>
    <property type="match status" value="1"/>
</dbReference>
<evidence type="ECO:0000313" key="6">
    <source>
        <dbReference type="Proteomes" id="UP001595872"/>
    </source>
</evidence>
<gene>
    <name evidence="5" type="ORF">ACFPCY_02280</name>
</gene>
<organism evidence="5 6">
    <name type="scientific">Actinomadura gamaensis</name>
    <dbReference type="NCBI Taxonomy" id="1763541"/>
    <lineage>
        <taxon>Bacteria</taxon>
        <taxon>Bacillati</taxon>
        <taxon>Actinomycetota</taxon>
        <taxon>Actinomycetes</taxon>
        <taxon>Streptosporangiales</taxon>
        <taxon>Thermomonosporaceae</taxon>
        <taxon>Actinomadura</taxon>
    </lineage>
</organism>
<keyword evidence="2" id="KW-0238">DNA-binding</keyword>
<dbReference type="InterPro" id="IPR039422">
    <property type="entry name" value="MarR/SlyA-like"/>
</dbReference>
<dbReference type="InterPro" id="IPR036388">
    <property type="entry name" value="WH-like_DNA-bd_sf"/>
</dbReference>
<accession>A0ABV9TPW4</accession>
<dbReference type="Pfam" id="PF12802">
    <property type="entry name" value="MarR_2"/>
    <property type="match status" value="1"/>
</dbReference>
<sequence length="143" mass="15813">MTTPSEGPPVGLLLRLAHVRARDLFTAALRPLGLKSYHYGALLVLRREGPCSQRQLAEEMATDKSTMVRLLDDLENAGLVTRTPVPADRRTHAITLTDEGRAMIRKAGAVVAKTQEELLEGFSDAERRTLQELLVRFTGYKAS</sequence>
<dbReference type="Gene3D" id="1.10.10.10">
    <property type="entry name" value="Winged helix-like DNA-binding domain superfamily/Winged helix DNA-binding domain"/>
    <property type="match status" value="1"/>
</dbReference>
<dbReference type="InterPro" id="IPR023187">
    <property type="entry name" value="Tscrpt_reg_MarR-type_CS"/>
</dbReference>
<keyword evidence="3" id="KW-0804">Transcription</keyword>
<evidence type="ECO:0000256" key="3">
    <source>
        <dbReference type="ARBA" id="ARBA00023163"/>
    </source>
</evidence>
<proteinExistence type="predicted"/>
<evidence type="ECO:0000313" key="5">
    <source>
        <dbReference type="EMBL" id="MFC4906136.1"/>
    </source>
</evidence>
<evidence type="ECO:0000256" key="1">
    <source>
        <dbReference type="ARBA" id="ARBA00023015"/>
    </source>
</evidence>
<dbReference type="EMBL" id="JBHSIT010000001">
    <property type="protein sequence ID" value="MFC4906136.1"/>
    <property type="molecule type" value="Genomic_DNA"/>
</dbReference>
<feature type="domain" description="HTH marR-type" evidence="4">
    <location>
        <begin position="7"/>
        <end position="139"/>
    </location>
</feature>
<dbReference type="PROSITE" id="PS50995">
    <property type="entry name" value="HTH_MARR_2"/>
    <property type="match status" value="1"/>
</dbReference>
<evidence type="ECO:0000259" key="4">
    <source>
        <dbReference type="PROSITE" id="PS50995"/>
    </source>
</evidence>
<keyword evidence="1" id="KW-0805">Transcription regulation</keyword>